<dbReference type="GO" id="GO:0008168">
    <property type="term" value="F:methyltransferase activity"/>
    <property type="evidence" value="ECO:0007669"/>
    <property type="project" value="UniProtKB-KW"/>
</dbReference>
<evidence type="ECO:0000313" key="4">
    <source>
        <dbReference type="EMBL" id="KAL3799169.1"/>
    </source>
</evidence>
<dbReference type="PANTHER" id="PTHR43191">
    <property type="entry name" value="RRNA METHYLTRANSFERASE 3"/>
    <property type="match status" value="1"/>
</dbReference>
<dbReference type="Gene3D" id="1.25.70.10">
    <property type="entry name" value="Transcription termination factor 3, mitochondrial"/>
    <property type="match status" value="1"/>
</dbReference>
<evidence type="ECO:0000256" key="1">
    <source>
        <dbReference type="ARBA" id="ARBA00022603"/>
    </source>
</evidence>
<dbReference type="Proteomes" id="UP001530315">
    <property type="component" value="Unassembled WGS sequence"/>
</dbReference>
<dbReference type="InterPro" id="IPR029026">
    <property type="entry name" value="tRNA_m1G_MTases_N"/>
</dbReference>
<dbReference type="InterPro" id="IPR029028">
    <property type="entry name" value="Alpha/beta_knot_MTases"/>
</dbReference>
<accession>A0ABD3QHB0</accession>
<dbReference type="SUPFAM" id="SSF75217">
    <property type="entry name" value="alpha/beta knot"/>
    <property type="match status" value="1"/>
</dbReference>
<organism evidence="4 5">
    <name type="scientific">Stephanodiscus triporus</name>
    <dbReference type="NCBI Taxonomy" id="2934178"/>
    <lineage>
        <taxon>Eukaryota</taxon>
        <taxon>Sar</taxon>
        <taxon>Stramenopiles</taxon>
        <taxon>Ochrophyta</taxon>
        <taxon>Bacillariophyta</taxon>
        <taxon>Coscinodiscophyceae</taxon>
        <taxon>Thalassiosirophycidae</taxon>
        <taxon>Stephanodiscales</taxon>
        <taxon>Stephanodiscaceae</taxon>
        <taxon>Stephanodiscus</taxon>
    </lineage>
</organism>
<keyword evidence="2" id="KW-0808">Transferase</keyword>
<evidence type="ECO:0000313" key="5">
    <source>
        <dbReference type="Proteomes" id="UP001530315"/>
    </source>
</evidence>
<reference evidence="4 5" key="1">
    <citation type="submission" date="2024-10" db="EMBL/GenBank/DDBJ databases">
        <title>Updated reference genomes for cyclostephanoid diatoms.</title>
        <authorList>
            <person name="Roberts W.R."/>
            <person name="Alverson A.J."/>
        </authorList>
    </citation>
    <scope>NUCLEOTIDE SEQUENCE [LARGE SCALE GENOMIC DNA]</scope>
    <source>
        <strain evidence="4 5">AJA276-08</strain>
    </source>
</reference>
<dbReference type="InterPro" id="IPR001537">
    <property type="entry name" value="SpoU_MeTrfase"/>
</dbReference>
<dbReference type="InterPro" id="IPR051259">
    <property type="entry name" value="rRNA_Methyltransferase"/>
</dbReference>
<dbReference type="AlphaFoldDB" id="A0ABD3QHB0"/>
<name>A0ABD3QHB0_9STRA</name>
<dbReference type="Pfam" id="PF00588">
    <property type="entry name" value="SpoU_methylase"/>
    <property type="match status" value="1"/>
</dbReference>
<dbReference type="InterPro" id="IPR038538">
    <property type="entry name" value="MTERF_sf"/>
</dbReference>
<sequence length="377" mass="42065">MERNLAYLEERLDLSVEELRRIVVGYPRVLSLSLECDLMTTIDFFDYALLEPRPGDSRSHGNGNGLMSEYVCQKIQHKRRLASLLCEMPSLMEYNVNKRLRPRLERFRMSVSSNGGSQDPPGGGVDEEMLRSIATLTETRFESWLLSLHQDETRGTTNGHRHDSADNGNGIVVNDWNVVVQEYPPSTRQPNNPISYVVMSNLQSGGNIGNILRSASIFGCEECIVVGQRRYRMTGEHGSRLDLPRRHMWSHADAKEYLHAKGVRIYGIEIMENATPVMRYDTETGIVQFPFNREYAGAAFIFGNEGNGLSTSQRAICDEFVFVPQHRGGTRVGGGGGSASLNVACAAAVILQAYCMWAGYPDARREGEKFMGSIPAT</sequence>
<dbReference type="GO" id="GO:0032259">
    <property type="term" value="P:methylation"/>
    <property type="evidence" value="ECO:0007669"/>
    <property type="project" value="UniProtKB-KW"/>
</dbReference>
<evidence type="ECO:0000259" key="3">
    <source>
        <dbReference type="Pfam" id="PF00588"/>
    </source>
</evidence>
<protein>
    <recommendedName>
        <fullName evidence="3">tRNA/rRNA methyltransferase SpoU type domain-containing protein</fullName>
    </recommendedName>
</protein>
<keyword evidence="5" id="KW-1185">Reference proteome</keyword>
<evidence type="ECO:0000256" key="2">
    <source>
        <dbReference type="ARBA" id="ARBA00022679"/>
    </source>
</evidence>
<keyword evidence="1" id="KW-0489">Methyltransferase</keyword>
<gene>
    <name evidence="4" type="ORF">ACHAW5_005446</name>
</gene>
<dbReference type="PANTHER" id="PTHR43191:SF7">
    <property type="entry name" value="OBP33PEP LIKE PROTEIN"/>
    <property type="match status" value="1"/>
</dbReference>
<dbReference type="EMBL" id="JALLAZ020000267">
    <property type="protein sequence ID" value="KAL3799169.1"/>
    <property type="molecule type" value="Genomic_DNA"/>
</dbReference>
<proteinExistence type="predicted"/>
<feature type="domain" description="tRNA/rRNA methyltransferase SpoU type" evidence="3">
    <location>
        <begin position="196"/>
        <end position="351"/>
    </location>
</feature>
<dbReference type="Gene3D" id="3.40.1280.10">
    <property type="match status" value="1"/>
</dbReference>
<comment type="caution">
    <text evidence="4">The sequence shown here is derived from an EMBL/GenBank/DDBJ whole genome shotgun (WGS) entry which is preliminary data.</text>
</comment>